<comment type="caution">
    <text evidence="2">The sequence shown here is derived from an EMBL/GenBank/DDBJ whole genome shotgun (WGS) entry which is preliminary data.</text>
</comment>
<reference evidence="2" key="1">
    <citation type="submission" date="2021-02" db="EMBL/GenBank/DDBJ databases">
        <authorList>
            <person name="Dougan E. K."/>
            <person name="Rhodes N."/>
            <person name="Thang M."/>
            <person name="Chan C."/>
        </authorList>
    </citation>
    <scope>NUCLEOTIDE SEQUENCE</scope>
</reference>
<keyword evidence="1" id="KW-0175">Coiled coil</keyword>
<proteinExistence type="predicted"/>
<evidence type="ECO:0000313" key="3">
    <source>
        <dbReference type="Proteomes" id="UP000604046"/>
    </source>
</evidence>
<dbReference type="AlphaFoldDB" id="A0A812KPK9"/>
<feature type="coiled-coil region" evidence="1">
    <location>
        <begin position="106"/>
        <end position="133"/>
    </location>
</feature>
<evidence type="ECO:0000256" key="1">
    <source>
        <dbReference type="SAM" id="Coils"/>
    </source>
</evidence>
<name>A0A812KPK9_9DINO</name>
<dbReference type="Proteomes" id="UP000604046">
    <property type="component" value="Unassembled WGS sequence"/>
</dbReference>
<accession>A0A812KPK9</accession>
<keyword evidence="3" id="KW-1185">Reference proteome</keyword>
<dbReference type="EMBL" id="CAJNDS010000737">
    <property type="protein sequence ID" value="CAE7231182.1"/>
    <property type="molecule type" value="Genomic_DNA"/>
</dbReference>
<gene>
    <name evidence="2" type="ORF">SNAT2548_LOCUS9461</name>
</gene>
<evidence type="ECO:0000313" key="2">
    <source>
        <dbReference type="EMBL" id="CAE7231182.1"/>
    </source>
</evidence>
<organism evidence="2 3">
    <name type="scientific">Symbiodinium natans</name>
    <dbReference type="NCBI Taxonomy" id="878477"/>
    <lineage>
        <taxon>Eukaryota</taxon>
        <taxon>Sar</taxon>
        <taxon>Alveolata</taxon>
        <taxon>Dinophyceae</taxon>
        <taxon>Suessiales</taxon>
        <taxon>Symbiodiniaceae</taxon>
        <taxon>Symbiodinium</taxon>
    </lineage>
</organism>
<protein>
    <submittedName>
        <fullName evidence="2">Uncharacterized protein</fullName>
    </submittedName>
</protein>
<sequence length="1057" mass="120722">MLRVLDSHCIAARSQLLQSFLARFGRSEDTSDTLERLLQAARSLMSDTETTDTDVMELLSNMEVAVSDSESGEKLYNFLDASFSPMPEKEEAELSFRQDLLGLADEVEVEEVLQRLEANAEEIEARRLAVEKHRERILELLRDGPGSNSHEKESWDRLVSLMGLYLDRLLQMLGQEDQDVWHVQREMVMRQLAEEVEGRTKMRGTGAEEGLDPEPMWIQRRIAEKVNLYALRQAGQLPDAFLQHQWARGLDAVDTSFSVKKPEGKTLPVTSLFDVFEHPCLSKEQICTEPISARFGDEMQCYQFMDFELLRNSPEKFNVRFNKYINGLRGLCRRQRLWQFQQDIARFNASKSLENFEKVMASFACVLVIKGKVARKCLESGLEPPENLKGAGDFVDSLATCLEHMLLVEDRAQSIASELRQAADIYEDPSSELLESFEGNRDSATEEVAMKLATLRSTLGFKAYRASAARLVEQERDAFLARWPEQDCLADRVTKLKHQLSQVLWLRRTLLSRIQSSTARPAHKEFFATWKPKLCRAFGPTEAVSSAERLAAIDGVLHALQEQKDALLALGLQADSVQELAKKLDRGELEWGQILQPQNLRFKERIQQVALIFSDMSTRRQFKPGSLQSLIRSLDEAPVDWHDLGMELLEATHLVTDSFCLLPVISQNPLAASSSGRVYLQEEMLQNRECDEQSLAEAFALCLNGGRAGLWKKMLDHLREAAAAIRPGQLEGLQDRFIFQLQLMYGQGRMQQDQLLNLKLMLLWPDSAFDDVEVLRGHCARSLDMCKTDGEPCLHKMELEELCKQHVWRYWRLAMPKMLGAFEGEVGDAQEISCSDAMLVLERLYINLPASEFVAVSWRLMDSLKRQIDSTPGTELQTLIFDECQASKLWTAGEEDFLKFTFDSERAQMKRYLLGRSKASDSDGDERLLCFFRAECKKTGEESLKLKQVLDVMRSKPLASWQSELLELRLRCVCQKILAKRSKDFEEERLRDVLGGFCSVCEQRDDSEGAAQVMELVHERLSRFASAEELAAVLYTILEEDDLEPVLKMLQEERHHF</sequence>